<keyword evidence="5" id="KW-0788">Thiol protease</keyword>
<keyword evidence="3 6" id="KW-0732">Signal</keyword>
<dbReference type="InterPro" id="IPR001119">
    <property type="entry name" value="SLH_dom"/>
</dbReference>
<dbReference type="PANTHER" id="PTHR47053">
    <property type="entry name" value="MUREIN DD-ENDOPEPTIDASE MEPH-RELATED"/>
    <property type="match status" value="1"/>
</dbReference>
<evidence type="ECO:0000256" key="5">
    <source>
        <dbReference type="ARBA" id="ARBA00022807"/>
    </source>
</evidence>
<dbReference type="Gene3D" id="3.90.1720.10">
    <property type="entry name" value="endopeptidase domain like (from Nostoc punctiforme)"/>
    <property type="match status" value="1"/>
</dbReference>
<feature type="domain" description="NlpC/P60" evidence="8">
    <location>
        <begin position="26"/>
        <end position="144"/>
    </location>
</feature>
<gene>
    <name evidence="9" type="ordered locus">HBHAL_4438</name>
</gene>
<dbReference type="InterPro" id="IPR038765">
    <property type="entry name" value="Papain-like_cys_pep_sf"/>
</dbReference>
<organism evidence="9 10">
    <name type="scientific">Halobacillus halophilus (strain ATCC 35676 / DSM 2266 / JCM 20832 / KCTC 3685 / LMG 17431 / NBRC 102448 / NCIMB 2269)</name>
    <name type="common">Sporosarcina halophila</name>
    <dbReference type="NCBI Taxonomy" id="866895"/>
    <lineage>
        <taxon>Bacteria</taxon>
        <taxon>Bacillati</taxon>
        <taxon>Bacillota</taxon>
        <taxon>Bacilli</taxon>
        <taxon>Bacillales</taxon>
        <taxon>Bacillaceae</taxon>
        <taxon>Halobacillus</taxon>
    </lineage>
</organism>
<evidence type="ECO:0000313" key="10">
    <source>
        <dbReference type="Proteomes" id="UP000007397"/>
    </source>
</evidence>
<evidence type="ECO:0000256" key="1">
    <source>
        <dbReference type="ARBA" id="ARBA00007074"/>
    </source>
</evidence>
<evidence type="ECO:0000256" key="4">
    <source>
        <dbReference type="ARBA" id="ARBA00022801"/>
    </source>
</evidence>
<dbReference type="PANTHER" id="PTHR47053:SF1">
    <property type="entry name" value="MUREIN DD-ENDOPEPTIDASE MEPH-RELATED"/>
    <property type="match status" value="1"/>
</dbReference>
<dbReference type="Pfam" id="PF00877">
    <property type="entry name" value="NLPC_P60"/>
    <property type="match status" value="1"/>
</dbReference>
<dbReference type="STRING" id="866895.HBHAL_4438"/>
<feature type="domain" description="SLH" evidence="7">
    <location>
        <begin position="154"/>
        <end position="212"/>
    </location>
</feature>
<evidence type="ECO:0000259" key="7">
    <source>
        <dbReference type="PROSITE" id="PS51272"/>
    </source>
</evidence>
<dbReference type="GO" id="GO:0006508">
    <property type="term" value="P:proteolysis"/>
    <property type="evidence" value="ECO:0007669"/>
    <property type="project" value="UniProtKB-KW"/>
</dbReference>
<proteinExistence type="inferred from homology"/>
<keyword evidence="10" id="KW-1185">Reference proteome</keyword>
<feature type="signal peptide" evidence="6">
    <location>
        <begin position="1"/>
        <end position="24"/>
    </location>
</feature>
<dbReference type="InterPro" id="IPR051202">
    <property type="entry name" value="Peptidase_C40"/>
</dbReference>
<feature type="domain" description="SLH" evidence="7">
    <location>
        <begin position="213"/>
        <end position="276"/>
    </location>
</feature>
<dbReference type="InterPro" id="IPR000064">
    <property type="entry name" value="NLP_P60_dom"/>
</dbReference>
<dbReference type="Pfam" id="PF00395">
    <property type="entry name" value="SLH"/>
    <property type="match status" value="3"/>
</dbReference>
<name>I0JRK7_HALH3</name>
<feature type="chain" id="PRO_5003629579" evidence="6">
    <location>
        <begin position="25"/>
        <end position="325"/>
    </location>
</feature>
<evidence type="ECO:0000259" key="8">
    <source>
        <dbReference type="PROSITE" id="PS51935"/>
    </source>
</evidence>
<evidence type="ECO:0000256" key="3">
    <source>
        <dbReference type="ARBA" id="ARBA00022729"/>
    </source>
</evidence>
<dbReference type="GO" id="GO:0008234">
    <property type="term" value="F:cysteine-type peptidase activity"/>
    <property type="evidence" value="ECO:0007669"/>
    <property type="project" value="UniProtKB-KW"/>
</dbReference>
<reference evidence="9 10" key="1">
    <citation type="journal article" date="2013" name="Environ. Microbiol.">
        <title>Chloride and organic osmolytes: a hybrid strategy to cope with elevated salinities by the moderately halophilic, chloride-dependent bacterium Halobacillus halophilus.</title>
        <authorList>
            <person name="Saum S.H."/>
            <person name="Pfeiffer F."/>
            <person name="Palm P."/>
            <person name="Rampp M."/>
            <person name="Schuster S.C."/>
            <person name="Muller V."/>
            <person name="Oesterhelt D."/>
        </authorList>
    </citation>
    <scope>NUCLEOTIDE SEQUENCE [LARGE SCALE GENOMIC DNA]</scope>
    <source>
        <strain evidence="10">ATCC 35676 / DSM 2266 / JCM 20832 / KCTC 3685 / LMG 17431 / NBRC 102448 / NCIMB 2269</strain>
    </source>
</reference>
<keyword evidence="4" id="KW-0378">Hydrolase</keyword>
<dbReference type="SUPFAM" id="SSF54001">
    <property type="entry name" value="Cysteine proteinases"/>
    <property type="match status" value="1"/>
</dbReference>
<evidence type="ECO:0000256" key="6">
    <source>
        <dbReference type="SAM" id="SignalP"/>
    </source>
</evidence>
<accession>I0JRK7</accession>
<dbReference type="AlphaFoldDB" id="I0JRK7"/>
<dbReference type="PROSITE" id="PS51272">
    <property type="entry name" value="SLH"/>
    <property type="match status" value="3"/>
</dbReference>
<dbReference type="Proteomes" id="UP000007397">
    <property type="component" value="Chromosome"/>
</dbReference>
<dbReference type="HOGENOM" id="CLU_071779_0_0_9"/>
<evidence type="ECO:0000256" key="2">
    <source>
        <dbReference type="ARBA" id="ARBA00022670"/>
    </source>
</evidence>
<dbReference type="RefSeq" id="WP_014644663.1">
    <property type="nucleotide sequence ID" value="NC_017668.1"/>
</dbReference>
<dbReference type="PATRIC" id="fig|866895.3.peg.3472"/>
<dbReference type="eggNOG" id="COG0791">
    <property type="taxonomic scope" value="Bacteria"/>
</dbReference>
<keyword evidence="2" id="KW-0645">Protease</keyword>
<dbReference type="PROSITE" id="PS51935">
    <property type="entry name" value="NLPC_P60"/>
    <property type="match status" value="1"/>
</dbReference>
<protein>
    <submittedName>
        <fullName evidence="9">Uncharacterized protein</fullName>
    </submittedName>
</protein>
<evidence type="ECO:0000313" key="9">
    <source>
        <dbReference type="EMBL" id="CCG46778.1"/>
    </source>
</evidence>
<comment type="similarity">
    <text evidence="1">Belongs to the peptidase C40 family.</text>
</comment>
<dbReference type="EMBL" id="HE717023">
    <property type="protein sequence ID" value="CCG46778.1"/>
    <property type="molecule type" value="Genomic_DNA"/>
</dbReference>
<feature type="domain" description="SLH" evidence="7">
    <location>
        <begin position="277"/>
        <end position="325"/>
    </location>
</feature>
<dbReference type="KEGG" id="hhd:HBHAL_4438"/>
<sequence length="325" mass="35612">MKKALMSLLAFSMVFLLFVPNSLAGSRIGNQIVDLAFKYDYAPYVWGGTSTHGFDCSGYTQYVYDKAGIDLPRTSRSQYGEGDYVSRSNLQPGDLVFFGNPVWHVGIYIGNNKMISAENPSDDITVASLTGYWDRNYRGAKRVADVGVSSSSLPTGSYHDLDSDHWSADAVSSLSKQGIIDGYDGDLFKPKNDVTRAEAAKMLADALDLDNGHGSSFDDVSSSHWASDYIEAAADEGYISGYENGDFKPDQSITRAEIASIFARAFDLNSSGSNQFSDISSSHWAYDHIKALSANDITEGYEDGTFRVNNEATRSEFAVFLYRAL</sequence>